<name>A0ACC3C8K7_PYRYE</name>
<proteinExistence type="predicted"/>
<evidence type="ECO:0000313" key="1">
    <source>
        <dbReference type="EMBL" id="KAK1866474.1"/>
    </source>
</evidence>
<sequence>MLVADLEVLAGRLYNVMRSRKAELLALHLSTCRDVVDNLRHDLYRYMCTADSLRSKMGLTSLSRLNFSQRVVVKGPVNSAQESVALPSLPPNVYSDWDNAELPAVRLLNAVMGASSSSVAVGVPDVVADGAPSRAFVAALGVGGMGKTLSCLQVAHRAMELPAGILCFREGVYWVQLSRGTTEARFLELLCNLATTLSHLLVVAPNLKAAVTRLRVALEGKSCLVVFDDVRDYQIAALILESFSFTTTSSLLLSTRNRLIASQGRMTTAIEIGVLVASVAAAKPTMSSVLADKSACAYAALMKARLAIIEEPKTMTQTTIIATVTANVVDLRTLILAHFILKVATALSDSILLLREELDAKERKRKQLAVANSVVKVVVSLAPIVGGVIGSSVEAAANILSGIDPASFSSGANMMSFVQDFDKVKAVDTILAQIPEVLSDEQRAALDGGLSLENVRQEFAMAANFGLQRPQSSEVDEDGAPQSLLRTCAAQSSSSGEAKCAFNDVIDSEDLR</sequence>
<evidence type="ECO:0000313" key="2">
    <source>
        <dbReference type="Proteomes" id="UP000798662"/>
    </source>
</evidence>
<dbReference type="Proteomes" id="UP000798662">
    <property type="component" value="Chromosome 2"/>
</dbReference>
<gene>
    <name evidence="1" type="ORF">I4F81_008992</name>
</gene>
<dbReference type="EMBL" id="CM020619">
    <property type="protein sequence ID" value="KAK1866474.1"/>
    <property type="molecule type" value="Genomic_DNA"/>
</dbReference>
<comment type="caution">
    <text evidence="1">The sequence shown here is derived from an EMBL/GenBank/DDBJ whole genome shotgun (WGS) entry which is preliminary data.</text>
</comment>
<accession>A0ACC3C8K7</accession>
<keyword evidence="2" id="KW-1185">Reference proteome</keyword>
<organism evidence="1 2">
    <name type="scientific">Pyropia yezoensis</name>
    <name type="common">Susabi-nori</name>
    <name type="synonym">Porphyra yezoensis</name>
    <dbReference type="NCBI Taxonomy" id="2788"/>
    <lineage>
        <taxon>Eukaryota</taxon>
        <taxon>Rhodophyta</taxon>
        <taxon>Bangiophyceae</taxon>
        <taxon>Bangiales</taxon>
        <taxon>Bangiaceae</taxon>
        <taxon>Pyropia</taxon>
    </lineage>
</organism>
<protein>
    <submittedName>
        <fullName evidence="1">Uncharacterized protein</fullName>
    </submittedName>
</protein>
<reference evidence="1" key="1">
    <citation type="submission" date="2019-11" db="EMBL/GenBank/DDBJ databases">
        <title>Nori genome reveals adaptations in red seaweeds to the harsh intertidal environment.</title>
        <authorList>
            <person name="Wang D."/>
            <person name="Mao Y."/>
        </authorList>
    </citation>
    <scope>NUCLEOTIDE SEQUENCE</scope>
    <source>
        <tissue evidence="1">Gametophyte</tissue>
    </source>
</reference>